<feature type="chain" id="PRO_5041906439" evidence="2">
    <location>
        <begin position="25"/>
        <end position="102"/>
    </location>
</feature>
<keyword evidence="4" id="KW-1185">Reference proteome</keyword>
<feature type="compositionally biased region" description="Polar residues" evidence="1">
    <location>
        <begin position="48"/>
        <end position="62"/>
    </location>
</feature>
<sequence length="102" mass="10978">MERKPGQEWHLLCLALCLPLSLSAVEPAPQVARRMPFPRARRPPKLQAANTAPRSPTTSFVTAGTGRIPLPLSALPGTTKVERHAATELALVFLTNTITGSQ</sequence>
<gene>
    <name evidence="3" type="ORF">B0T22DRAFT_538516</name>
</gene>
<evidence type="ECO:0000256" key="2">
    <source>
        <dbReference type="SAM" id="SignalP"/>
    </source>
</evidence>
<protein>
    <submittedName>
        <fullName evidence="3">Uncharacterized protein</fullName>
    </submittedName>
</protein>
<evidence type="ECO:0000256" key="1">
    <source>
        <dbReference type="SAM" id="MobiDB-lite"/>
    </source>
</evidence>
<feature type="region of interest" description="Disordered" evidence="1">
    <location>
        <begin position="33"/>
        <end position="64"/>
    </location>
</feature>
<dbReference type="EMBL" id="JAULSO010000004">
    <property type="protein sequence ID" value="KAK3683418.1"/>
    <property type="molecule type" value="Genomic_DNA"/>
</dbReference>
<keyword evidence="2" id="KW-0732">Signal</keyword>
<dbReference type="Proteomes" id="UP001270362">
    <property type="component" value="Unassembled WGS sequence"/>
</dbReference>
<evidence type="ECO:0000313" key="4">
    <source>
        <dbReference type="Proteomes" id="UP001270362"/>
    </source>
</evidence>
<comment type="caution">
    <text evidence="3">The sequence shown here is derived from an EMBL/GenBank/DDBJ whole genome shotgun (WGS) entry which is preliminary data.</text>
</comment>
<reference evidence="3" key="2">
    <citation type="submission" date="2023-06" db="EMBL/GenBank/DDBJ databases">
        <authorList>
            <consortium name="Lawrence Berkeley National Laboratory"/>
            <person name="Haridas S."/>
            <person name="Hensen N."/>
            <person name="Bonometti L."/>
            <person name="Westerberg I."/>
            <person name="Brannstrom I.O."/>
            <person name="Guillou S."/>
            <person name="Cros-Aarteil S."/>
            <person name="Calhoun S."/>
            <person name="Kuo A."/>
            <person name="Mondo S."/>
            <person name="Pangilinan J."/>
            <person name="Riley R."/>
            <person name="Labutti K."/>
            <person name="Andreopoulos B."/>
            <person name="Lipzen A."/>
            <person name="Chen C."/>
            <person name="Yanf M."/>
            <person name="Daum C."/>
            <person name="Ng V."/>
            <person name="Clum A."/>
            <person name="Steindorff A."/>
            <person name="Ohm R."/>
            <person name="Martin F."/>
            <person name="Silar P."/>
            <person name="Natvig D."/>
            <person name="Lalanne C."/>
            <person name="Gautier V."/>
            <person name="Ament-Velasquez S.L."/>
            <person name="Kruys A."/>
            <person name="Hutchinson M.I."/>
            <person name="Powell A.J."/>
            <person name="Barry K."/>
            <person name="Miller A.N."/>
            <person name="Grigoriev I.V."/>
            <person name="Debuchy R."/>
            <person name="Gladieux P."/>
            <person name="Thoren M.H."/>
            <person name="Johannesson H."/>
        </authorList>
    </citation>
    <scope>NUCLEOTIDE SEQUENCE</scope>
    <source>
        <strain evidence="3">CBS 314.62</strain>
    </source>
</reference>
<proteinExistence type="predicted"/>
<evidence type="ECO:0000313" key="3">
    <source>
        <dbReference type="EMBL" id="KAK3683418.1"/>
    </source>
</evidence>
<dbReference type="AlphaFoldDB" id="A0AAE0X266"/>
<reference evidence="3" key="1">
    <citation type="journal article" date="2023" name="Mol. Phylogenet. Evol.">
        <title>Genome-scale phylogeny and comparative genomics of the fungal order Sordariales.</title>
        <authorList>
            <person name="Hensen N."/>
            <person name="Bonometti L."/>
            <person name="Westerberg I."/>
            <person name="Brannstrom I.O."/>
            <person name="Guillou S."/>
            <person name="Cros-Aarteil S."/>
            <person name="Calhoun S."/>
            <person name="Haridas S."/>
            <person name="Kuo A."/>
            <person name="Mondo S."/>
            <person name="Pangilinan J."/>
            <person name="Riley R."/>
            <person name="LaButti K."/>
            <person name="Andreopoulos B."/>
            <person name="Lipzen A."/>
            <person name="Chen C."/>
            <person name="Yan M."/>
            <person name="Daum C."/>
            <person name="Ng V."/>
            <person name="Clum A."/>
            <person name="Steindorff A."/>
            <person name="Ohm R.A."/>
            <person name="Martin F."/>
            <person name="Silar P."/>
            <person name="Natvig D.O."/>
            <person name="Lalanne C."/>
            <person name="Gautier V."/>
            <person name="Ament-Velasquez S.L."/>
            <person name="Kruys A."/>
            <person name="Hutchinson M.I."/>
            <person name="Powell A.J."/>
            <person name="Barry K."/>
            <person name="Miller A.N."/>
            <person name="Grigoriev I.V."/>
            <person name="Debuchy R."/>
            <person name="Gladieux P."/>
            <person name="Hiltunen Thoren M."/>
            <person name="Johannesson H."/>
        </authorList>
    </citation>
    <scope>NUCLEOTIDE SEQUENCE</scope>
    <source>
        <strain evidence="3">CBS 314.62</strain>
    </source>
</reference>
<accession>A0AAE0X266</accession>
<name>A0AAE0X266_9PEZI</name>
<feature type="signal peptide" evidence="2">
    <location>
        <begin position="1"/>
        <end position="24"/>
    </location>
</feature>
<organism evidence="3 4">
    <name type="scientific">Podospora appendiculata</name>
    <dbReference type="NCBI Taxonomy" id="314037"/>
    <lineage>
        <taxon>Eukaryota</taxon>
        <taxon>Fungi</taxon>
        <taxon>Dikarya</taxon>
        <taxon>Ascomycota</taxon>
        <taxon>Pezizomycotina</taxon>
        <taxon>Sordariomycetes</taxon>
        <taxon>Sordariomycetidae</taxon>
        <taxon>Sordariales</taxon>
        <taxon>Podosporaceae</taxon>
        <taxon>Podospora</taxon>
    </lineage>
</organism>